<reference evidence="1 2" key="1">
    <citation type="submission" date="2023-05" db="EMBL/GenBank/DDBJ databases">
        <title>Glutamicibacter sp. B1, complete genome.</title>
        <authorList>
            <person name="Long Y.H."/>
            <person name="Fang T."/>
            <person name="Li X.Y."/>
        </authorList>
    </citation>
    <scope>NUCLEOTIDE SEQUENCE [LARGE SCALE GENOMIC DNA]</scope>
    <source>
        <strain evidence="1 2">B1</strain>
    </source>
</reference>
<evidence type="ECO:0000313" key="1">
    <source>
        <dbReference type="EMBL" id="XAO47256.1"/>
    </source>
</evidence>
<name>A0AAU6WHV5_9MICC</name>
<protein>
    <submittedName>
        <fullName evidence="1">Uncharacterized protein</fullName>
    </submittedName>
</protein>
<dbReference type="EMBL" id="CP125942">
    <property type="protein sequence ID" value="XAO47256.1"/>
    <property type="molecule type" value="Genomic_DNA"/>
</dbReference>
<evidence type="ECO:0000313" key="2">
    <source>
        <dbReference type="Proteomes" id="UP001486888"/>
    </source>
</evidence>
<dbReference type="AlphaFoldDB" id="A0AAU6WHV5"/>
<keyword evidence="2" id="KW-1185">Reference proteome</keyword>
<dbReference type="Proteomes" id="UP001486888">
    <property type="component" value="Chromosome"/>
</dbReference>
<sequence length="191" mass="20969">MTSSVPSDAGLTEVLTKIGRASTPQVPQNAWGLSLSRMLKADVAVNSDIAFFGLLSSTLVEHLLAKDLRAVSATPGLSHQIIPVDFSGIVLIDRGALSEGPWFGSYSDSFLTLREEIYELCRKSRQNGIPVWFLDTPAADDPFAIVRIKSACDIIFPYEDMADFEEGARTSAAFTEIMDYVNARFESEVQR</sequence>
<accession>A0AAU6WHV5</accession>
<organism evidence="1 2">
    <name type="scientific">Glutamicibacter ectropisis</name>
    <dbReference type="NCBI Taxonomy" id="3046593"/>
    <lineage>
        <taxon>Bacteria</taxon>
        <taxon>Bacillati</taxon>
        <taxon>Actinomycetota</taxon>
        <taxon>Actinomycetes</taxon>
        <taxon>Micrococcales</taxon>
        <taxon>Micrococcaceae</taxon>
        <taxon>Glutamicibacter</taxon>
    </lineage>
</organism>
<proteinExistence type="predicted"/>
<dbReference type="RefSeq" id="WP_345474139.1">
    <property type="nucleotide sequence ID" value="NZ_CP125942.1"/>
</dbReference>
<dbReference type="KEGG" id="gey:QMQ05_06975"/>
<gene>
    <name evidence="1" type="ORF">QMQ05_06975</name>
</gene>